<dbReference type="InParanoid" id="Q21846"/>
<evidence type="ECO:0000313" key="2">
    <source>
        <dbReference type="EMBL" id="CCD73094.1"/>
    </source>
</evidence>
<dbReference type="HOGENOM" id="CLU_3052333_0_0_1"/>
<organism evidence="2 3">
    <name type="scientific">Caenorhabditis elegans</name>
    <dbReference type="NCBI Taxonomy" id="6239"/>
    <lineage>
        <taxon>Eukaryota</taxon>
        <taxon>Metazoa</taxon>
        <taxon>Ecdysozoa</taxon>
        <taxon>Nematoda</taxon>
        <taxon>Chromadorea</taxon>
        <taxon>Rhabditida</taxon>
        <taxon>Rhabditina</taxon>
        <taxon>Rhabditomorpha</taxon>
        <taxon>Rhabditoidea</taxon>
        <taxon>Rhabditidae</taxon>
        <taxon>Peloderinae</taxon>
        <taxon>Caenorhabditis</taxon>
    </lineage>
</organism>
<dbReference type="PIR" id="T29665">
    <property type="entry name" value="T29665"/>
</dbReference>
<evidence type="ECO:0000313" key="3">
    <source>
        <dbReference type="Proteomes" id="UP000001940"/>
    </source>
</evidence>
<keyword evidence="3" id="KW-1185">Reference proteome</keyword>
<name>Q21846_CAEEL</name>
<dbReference type="WormBase" id="R08C7.11">
    <property type="protein sequence ID" value="CE07434"/>
    <property type="gene ID" value="WBGene00019954"/>
</dbReference>
<sequence length="54" mass="5759">MQRNSENSKNGRRVSSSSYMSAAAAAGAAAALRLSVDARAGKEYTTQTHQRDKT</sequence>
<dbReference type="PaxDb" id="6239-R08C7.11"/>
<proteinExistence type="predicted"/>
<dbReference type="AGR" id="WB:WBGene00019954"/>
<dbReference type="GeneID" id="187698"/>
<evidence type="ECO:0000256" key="1">
    <source>
        <dbReference type="SAM" id="MobiDB-lite"/>
    </source>
</evidence>
<accession>Q21846</accession>
<dbReference type="KEGG" id="cel:CELE_R08C7.11"/>
<dbReference type="Proteomes" id="UP000001940">
    <property type="component" value="Chromosome IV"/>
</dbReference>
<dbReference type="CTD" id="187698"/>
<dbReference type="RefSeq" id="NP_500572.1">
    <property type="nucleotide sequence ID" value="NM_068171.1"/>
</dbReference>
<dbReference type="AlphaFoldDB" id="Q21846"/>
<dbReference type="Bgee" id="WBGene00019954">
    <property type="expression patterns" value="Expressed in pharyngeal muscle cell (C elegans) and 1 other cell type or tissue"/>
</dbReference>
<dbReference type="OrthoDB" id="5851072at2759"/>
<dbReference type="EMBL" id="BX284604">
    <property type="protein sequence ID" value="CCD73094.1"/>
    <property type="molecule type" value="Genomic_DNA"/>
</dbReference>
<feature type="compositionally biased region" description="Low complexity" evidence="1">
    <location>
        <begin position="13"/>
        <end position="22"/>
    </location>
</feature>
<protein>
    <submittedName>
        <fullName evidence="2">Secreted protein</fullName>
    </submittedName>
</protein>
<gene>
    <name evidence="2" type="ORF">CELE_R08C7.11</name>
    <name evidence="2 4" type="ORF">R08C7.11</name>
</gene>
<evidence type="ECO:0000313" key="4">
    <source>
        <dbReference type="WormBase" id="R08C7.11"/>
    </source>
</evidence>
<reference evidence="2 3" key="1">
    <citation type="journal article" date="1998" name="Science">
        <title>Genome sequence of the nematode C. elegans: a platform for investigating biology.</title>
        <authorList>
            <consortium name="The C. elegans sequencing consortium"/>
            <person name="Sulson J.E."/>
            <person name="Waterston R."/>
        </authorList>
    </citation>
    <scope>NUCLEOTIDE SEQUENCE [LARGE SCALE GENOMIC DNA]</scope>
    <source>
        <strain evidence="2 3">Bristol N2</strain>
    </source>
</reference>
<feature type="region of interest" description="Disordered" evidence="1">
    <location>
        <begin position="1"/>
        <end position="22"/>
    </location>
</feature>
<dbReference type="UCSC" id="R08C7.11">
    <property type="organism name" value="c. elegans"/>
</dbReference>